<feature type="domain" description="Potassium channel" evidence="10">
    <location>
        <begin position="218"/>
        <end position="288"/>
    </location>
</feature>
<reference evidence="11 12" key="1">
    <citation type="submission" date="2020-04" db="EMBL/GenBank/DDBJ databases">
        <authorList>
            <person name="Laetsch R D."/>
            <person name="Stevens L."/>
            <person name="Kumar S."/>
            <person name="Blaxter L. M."/>
        </authorList>
    </citation>
    <scope>NUCLEOTIDE SEQUENCE [LARGE SCALE GENOMIC DNA]</scope>
</reference>
<dbReference type="EMBL" id="CADEPM010000001">
    <property type="protein sequence ID" value="CAB3397074.1"/>
    <property type="molecule type" value="Genomic_DNA"/>
</dbReference>
<dbReference type="Gene3D" id="1.10.287.70">
    <property type="match status" value="1"/>
</dbReference>
<keyword evidence="7 8" id="KW-0407">Ion channel</keyword>
<dbReference type="Proteomes" id="UP000494206">
    <property type="component" value="Unassembled WGS sequence"/>
</dbReference>
<dbReference type="GO" id="GO:0005886">
    <property type="term" value="C:plasma membrane"/>
    <property type="evidence" value="ECO:0007669"/>
    <property type="project" value="TreeGrafter"/>
</dbReference>
<evidence type="ECO:0000313" key="11">
    <source>
        <dbReference type="EMBL" id="CAB3397074.1"/>
    </source>
</evidence>
<evidence type="ECO:0000256" key="1">
    <source>
        <dbReference type="ARBA" id="ARBA00004141"/>
    </source>
</evidence>
<dbReference type="InterPro" id="IPR013099">
    <property type="entry name" value="K_chnl_dom"/>
</dbReference>
<dbReference type="GO" id="GO:0022841">
    <property type="term" value="F:potassium ion leak channel activity"/>
    <property type="evidence" value="ECO:0007669"/>
    <property type="project" value="TreeGrafter"/>
</dbReference>
<dbReference type="PANTHER" id="PTHR11003:SF309">
    <property type="entry name" value="POTASSIUM CHANNEL DOMAIN-CONTAINING PROTEIN"/>
    <property type="match status" value="1"/>
</dbReference>
<comment type="caution">
    <text evidence="11">The sequence shown here is derived from an EMBL/GenBank/DDBJ whole genome shotgun (WGS) entry which is preliminary data.</text>
</comment>
<evidence type="ECO:0000256" key="3">
    <source>
        <dbReference type="ARBA" id="ARBA00022692"/>
    </source>
</evidence>
<accession>A0A8S1E8Z2</accession>
<evidence type="ECO:0000256" key="9">
    <source>
        <dbReference type="SAM" id="Phobius"/>
    </source>
</evidence>
<evidence type="ECO:0000256" key="7">
    <source>
        <dbReference type="ARBA" id="ARBA00023303"/>
    </source>
</evidence>
<feature type="transmembrane region" description="Helical" evidence="9">
    <location>
        <begin position="263"/>
        <end position="287"/>
    </location>
</feature>
<keyword evidence="12" id="KW-1185">Reference proteome</keyword>
<feature type="domain" description="Potassium channel" evidence="10">
    <location>
        <begin position="160"/>
        <end position="198"/>
    </location>
</feature>
<sequence length="316" mass="35358">MAPKGAGLAAMMAGRPVVVKKKRTVFWRLKLLTRQGGLHVGLIIVCILYAYFGAMLFMSIEMPEEEKLRKEVEIKFEMLRSNFMRNVEIAKNSHQAHSSVLNESLELIIDDYSKQLMHLFSSPVPANMFDCMFYSNSNYTPIWYYSFFEILQKIYIHSYLGYGFIAPLTNIGRILLCVYAGFGIPLALVMMSDIGKFFCDSFVKLFNDNVTAFMSVLIILLFAYSIVGGMIIAKGVGMTMIEGIYFSTITIFTIGYGDMSPDIPGYLVVIFTVIGVSLVTIAVDVVAANIIHHISLHGPADGKSATNRRQDDHSEL</sequence>
<evidence type="ECO:0000256" key="2">
    <source>
        <dbReference type="ARBA" id="ARBA00022448"/>
    </source>
</evidence>
<comment type="subcellular location">
    <subcellularLocation>
        <location evidence="1">Membrane</location>
        <topology evidence="1">Multi-pass membrane protein</topology>
    </subcellularLocation>
</comment>
<evidence type="ECO:0000256" key="6">
    <source>
        <dbReference type="ARBA" id="ARBA00023136"/>
    </source>
</evidence>
<dbReference type="OrthoDB" id="297496at2759"/>
<keyword evidence="6 9" id="KW-0472">Membrane</keyword>
<keyword evidence="2 8" id="KW-0813">Transport</keyword>
<evidence type="ECO:0000256" key="5">
    <source>
        <dbReference type="ARBA" id="ARBA00023065"/>
    </source>
</evidence>
<dbReference type="PRINTS" id="PR01333">
    <property type="entry name" value="2POREKCHANEL"/>
</dbReference>
<proteinExistence type="inferred from homology"/>
<keyword evidence="5 8" id="KW-0406">Ion transport</keyword>
<protein>
    <recommendedName>
        <fullName evidence="10">Potassium channel domain-containing protein</fullName>
    </recommendedName>
</protein>
<dbReference type="PANTHER" id="PTHR11003">
    <property type="entry name" value="POTASSIUM CHANNEL, SUBFAMILY K"/>
    <property type="match status" value="1"/>
</dbReference>
<keyword evidence="4 9" id="KW-1133">Transmembrane helix</keyword>
<keyword evidence="3 8" id="KW-0812">Transmembrane</keyword>
<feature type="transmembrane region" description="Helical" evidence="9">
    <location>
        <begin position="142"/>
        <end position="162"/>
    </location>
</feature>
<evidence type="ECO:0000256" key="8">
    <source>
        <dbReference type="RuleBase" id="RU003857"/>
    </source>
</evidence>
<evidence type="ECO:0000256" key="4">
    <source>
        <dbReference type="ARBA" id="ARBA00022989"/>
    </source>
</evidence>
<feature type="transmembrane region" description="Helical" evidence="9">
    <location>
        <begin position="174"/>
        <end position="192"/>
    </location>
</feature>
<dbReference type="AlphaFoldDB" id="A0A8S1E8Z2"/>
<feature type="transmembrane region" description="Helical" evidence="9">
    <location>
        <begin position="212"/>
        <end position="233"/>
    </location>
</feature>
<feature type="transmembrane region" description="Helical" evidence="9">
    <location>
        <begin position="38"/>
        <end position="60"/>
    </location>
</feature>
<feature type="transmembrane region" description="Helical" evidence="9">
    <location>
        <begin position="240"/>
        <end position="257"/>
    </location>
</feature>
<dbReference type="Pfam" id="PF07885">
    <property type="entry name" value="Ion_trans_2"/>
    <property type="match status" value="2"/>
</dbReference>
<evidence type="ECO:0000259" key="10">
    <source>
        <dbReference type="Pfam" id="PF07885"/>
    </source>
</evidence>
<gene>
    <name evidence="11" type="ORF">CBOVIS_LOCUS542</name>
</gene>
<comment type="similarity">
    <text evidence="8">Belongs to the two pore domain potassium channel (TC 1.A.1.8) family.</text>
</comment>
<dbReference type="InterPro" id="IPR003280">
    <property type="entry name" value="2pore_dom_K_chnl"/>
</dbReference>
<dbReference type="SUPFAM" id="SSF81324">
    <property type="entry name" value="Voltage-gated potassium channels"/>
    <property type="match status" value="1"/>
</dbReference>
<dbReference type="GO" id="GO:0030322">
    <property type="term" value="P:stabilization of membrane potential"/>
    <property type="evidence" value="ECO:0007669"/>
    <property type="project" value="TreeGrafter"/>
</dbReference>
<name>A0A8S1E8Z2_9PELO</name>
<dbReference type="GO" id="GO:0015271">
    <property type="term" value="F:outward rectifier potassium channel activity"/>
    <property type="evidence" value="ECO:0007669"/>
    <property type="project" value="TreeGrafter"/>
</dbReference>
<organism evidence="11 12">
    <name type="scientific">Caenorhabditis bovis</name>
    <dbReference type="NCBI Taxonomy" id="2654633"/>
    <lineage>
        <taxon>Eukaryota</taxon>
        <taxon>Metazoa</taxon>
        <taxon>Ecdysozoa</taxon>
        <taxon>Nematoda</taxon>
        <taxon>Chromadorea</taxon>
        <taxon>Rhabditida</taxon>
        <taxon>Rhabditina</taxon>
        <taxon>Rhabditomorpha</taxon>
        <taxon>Rhabditoidea</taxon>
        <taxon>Rhabditidae</taxon>
        <taxon>Peloderinae</taxon>
        <taxon>Caenorhabditis</taxon>
    </lineage>
</organism>
<evidence type="ECO:0000313" key="12">
    <source>
        <dbReference type="Proteomes" id="UP000494206"/>
    </source>
</evidence>